<protein>
    <recommendedName>
        <fullName evidence="8">Mitotic-spindle organizing protein 1</fullName>
    </recommendedName>
</protein>
<dbReference type="Pfam" id="PF12926">
    <property type="entry name" value="MOZART2"/>
    <property type="match status" value="1"/>
</dbReference>
<evidence type="ECO:0000313" key="6">
    <source>
        <dbReference type="EMBL" id="KAL1495869.1"/>
    </source>
</evidence>
<evidence type="ECO:0000256" key="5">
    <source>
        <dbReference type="ARBA" id="ARBA00023212"/>
    </source>
</evidence>
<dbReference type="PANTHER" id="PTHR28578">
    <property type="entry name" value="MITOTIC-SPINDLE ORGANIZING PROTEIN 2A-RELATED"/>
    <property type="match status" value="1"/>
</dbReference>
<evidence type="ECO:0000256" key="3">
    <source>
        <dbReference type="ARBA" id="ARBA00007286"/>
    </source>
</evidence>
<dbReference type="InterPro" id="IPR024332">
    <property type="entry name" value="MOZART2"/>
</dbReference>
<comment type="similarity">
    <text evidence="3">Belongs to the MOZART2 family.</text>
</comment>
<name>A0AB34IDA2_PRYPA</name>
<comment type="subcellular location">
    <subcellularLocation>
        <location evidence="2">Cytoplasm</location>
        <location evidence="2">Cytoskeleton</location>
        <location evidence="2">Microtubule organizing center</location>
        <location evidence="2">Centrosome</location>
    </subcellularLocation>
    <subcellularLocation>
        <location evidence="1">Cytoplasm</location>
        <location evidence="1">Cytoskeleton</location>
        <location evidence="1">Spindle</location>
    </subcellularLocation>
</comment>
<accession>A0AB34IDA2</accession>
<sequence>MYLQGRTGQTGVTRARDEAELLELAHCAGVEISPQMFAVVLELLRLDVTPQGIVAFLRTIKNAKLQQAIASPH</sequence>
<keyword evidence="4" id="KW-0963">Cytoplasm</keyword>
<gene>
    <name evidence="6" type="ORF">AB1Y20_014513</name>
</gene>
<dbReference type="AlphaFoldDB" id="A0AB34IDA2"/>
<dbReference type="Proteomes" id="UP001515480">
    <property type="component" value="Unassembled WGS sequence"/>
</dbReference>
<evidence type="ECO:0000256" key="4">
    <source>
        <dbReference type="ARBA" id="ARBA00022490"/>
    </source>
</evidence>
<dbReference type="EMBL" id="JBGBPQ010000030">
    <property type="protein sequence ID" value="KAL1495869.1"/>
    <property type="molecule type" value="Genomic_DNA"/>
</dbReference>
<evidence type="ECO:0000256" key="2">
    <source>
        <dbReference type="ARBA" id="ARBA00004300"/>
    </source>
</evidence>
<keyword evidence="7" id="KW-1185">Reference proteome</keyword>
<evidence type="ECO:0000256" key="1">
    <source>
        <dbReference type="ARBA" id="ARBA00004186"/>
    </source>
</evidence>
<proteinExistence type="inferred from homology"/>
<evidence type="ECO:0008006" key="8">
    <source>
        <dbReference type="Google" id="ProtNLM"/>
    </source>
</evidence>
<evidence type="ECO:0000313" key="7">
    <source>
        <dbReference type="Proteomes" id="UP001515480"/>
    </source>
</evidence>
<dbReference type="GO" id="GO:0005813">
    <property type="term" value="C:centrosome"/>
    <property type="evidence" value="ECO:0007669"/>
    <property type="project" value="UniProtKB-SubCell"/>
</dbReference>
<keyword evidence="5" id="KW-0206">Cytoskeleton</keyword>
<dbReference type="PANTHER" id="PTHR28578:SF2">
    <property type="entry name" value="MITOTIC-SPINDLE ORGANIZING PROTEIN 2"/>
    <property type="match status" value="1"/>
</dbReference>
<dbReference type="GO" id="GO:0005819">
    <property type="term" value="C:spindle"/>
    <property type="evidence" value="ECO:0007669"/>
    <property type="project" value="UniProtKB-SubCell"/>
</dbReference>
<organism evidence="6 7">
    <name type="scientific">Prymnesium parvum</name>
    <name type="common">Toxic golden alga</name>
    <dbReference type="NCBI Taxonomy" id="97485"/>
    <lineage>
        <taxon>Eukaryota</taxon>
        <taxon>Haptista</taxon>
        <taxon>Haptophyta</taxon>
        <taxon>Prymnesiophyceae</taxon>
        <taxon>Prymnesiales</taxon>
        <taxon>Prymnesiaceae</taxon>
        <taxon>Prymnesium</taxon>
    </lineage>
</organism>
<reference evidence="6 7" key="1">
    <citation type="journal article" date="2024" name="Science">
        <title>Giant polyketide synthase enzymes in the biosynthesis of giant marine polyether toxins.</title>
        <authorList>
            <person name="Fallon T.R."/>
            <person name="Shende V.V."/>
            <person name="Wierzbicki I.H."/>
            <person name="Pendleton A.L."/>
            <person name="Watervoot N.F."/>
            <person name="Auber R.P."/>
            <person name="Gonzalez D.J."/>
            <person name="Wisecaver J.H."/>
            <person name="Moore B.S."/>
        </authorList>
    </citation>
    <scope>NUCLEOTIDE SEQUENCE [LARGE SCALE GENOMIC DNA]</scope>
    <source>
        <strain evidence="6 7">12B1</strain>
    </source>
</reference>
<comment type="caution">
    <text evidence="6">The sequence shown here is derived from an EMBL/GenBank/DDBJ whole genome shotgun (WGS) entry which is preliminary data.</text>
</comment>